<dbReference type="Proteomes" id="UP000009342">
    <property type="component" value="Unassembled WGS sequence"/>
</dbReference>
<comment type="caution">
    <text evidence="2">The sequence shown here is derived from an EMBL/GenBank/DDBJ whole genome shotgun (WGS) entry which is preliminary data.</text>
</comment>
<protein>
    <submittedName>
        <fullName evidence="2">Uncharacterized protein</fullName>
    </submittedName>
</protein>
<keyword evidence="1" id="KW-0472">Membrane</keyword>
<name>A0ABM9Q9P0_9ENTR</name>
<gene>
    <name evidence="2" type="ORF">BN134_2975</name>
</gene>
<reference evidence="3" key="1">
    <citation type="journal article" date="2012" name="PLoS ONE">
        <title>Comparative analysis of genome sequences covering the seven cronobacter species.</title>
        <authorList>
            <person name="Joseph S."/>
            <person name="Desai P."/>
            <person name="Ji Y."/>
            <person name="Cummings C.A."/>
            <person name="Shih R."/>
            <person name="Degoricija L."/>
            <person name="Rico A."/>
            <person name="Brzoska P."/>
            <person name="Hamby S.E."/>
            <person name="Masood N."/>
            <person name="Hariri S."/>
            <person name="Sonbol H."/>
            <person name="Chuzhanova N."/>
            <person name="McClelland M."/>
            <person name="Furtado M.R."/>
            <person name="Forsythe S.J."/>
        </authorList>
    </citation>
    <scope>NUCLEOTIDE SEQUENCE [LARGE SCALE GENOMIC DNA]</scope>
    <source>
        <strain evidence="3">1210</strain>
    </source>
</reference>
<evidence type="ECO:0000313" key="2">
    <source>
        <dbReference type="EMBL" id="CCJ82216.1"/>
    </source>
</evidence>
<feature type="transmembrane region" description="Helical" evidence="1">
    <location>
        <begin position="25"/>
        <end position="43"/>
    </location>
</feature>
<organism evidence="2 3">
    <name type="scientific">Cronobacter dublinensis 1210</name>
    <dbReference type="NCBI Taxonomy" id="1208656"/>
    <lineage>
        <taxon>Bacteria</taxon>
        <taxon>Pseudomonadati</taxon>
        <taxon>Pseudomonadota</taxon>
        <taxon>Gammaproteobacteria</taxon>
        <taxon>Enterobacterales</taxon>
        <taxon>Enterobacteriaceae</taxon>
        <taxon>Cronobacter</taxon>
    </lineage>
</organism>
<proteinExistence type="predicted"/>
<dbReference type="EMBL" id="CAKZ01000135">
    <property type="protein sequence ID" value="CCJ82216.1"/>
    <property type="molecule type" value="Genomic_DNA"/>
</dbReference>
<accession>A0ABM9Q9P0</accession>
<evidence type="ECO:0000313" key="3">
    <source>
        <dbReference type="Proteomes" id="UP000009342"/>
    </source>
</evidence>
<keyword evidence="1" id="KW-0812">Transmembrane</keyword>
<keyword evidence="1" id="KW-1133">Transmembrane helix</keyword>
<keyword evidence="3" id="KW-1185">Reference proteome</keyword>
<evidence type="ECO:0000256" key="1">
    <source>
        <dbReference type="SAM" id="Phobius"/>
    </source>
</evidence>
<sequence>MRVAVCAGRAGCDFRRPDMIRRYQFEIILTLLLLCGALTAFFYW</sequence>